<keyword evidence="2" id="KW-0812">Transmembrane</keyword>
<sequence length="212" mass="24068">MPFMERFRKEPWRNKLFTWRRALVMLLLMGFILFVSGAAMRLPCIHIHQNMSDSSSTTLACVTGLHENGSVFLKHPPPPGKRLATHSPTHPTTSSSSCWGYQTGSPHSSPRCLVRVNATDSWMPLCLLTFQENKNVSRSCEMICTGSSRRTVPGRHLTSRSALTHPTQRRSGHRLQGVSHACLKYRSLFANFVALFWIMYLANKRRQAVKKD</sequence>
<keyword evidence="2" id="KW-1133">Transmembrane helix</keyword>
<proteinExistence type="predicted"/>
<keyword evidence="4" id="KW-1185">Reference proteome</keyword>
<evidence type="ECO:0000256" key="1">
    <source>
        <dbReference type="SAM" id="MobiDB-lite"/>
    </source>
</evidence>
<evidence type="ECO:0000313" key="3">
    <source>
        <dbReference type="EMBL" id="KAK8385126.1"/>
    </source>
</evidence>
<feature type="transmembrane region" description="Helical" evidence="2">
    <location>
        <begin position="183"/>
        <end position="202"/>
    </location>
</feature>
<feature type="region of interest" description="Disordered" evidence="1">
    <location>
        <begin position="151"/>
        <end position="171"/>
    </location>
</feature>
<evidence type="ECO:0000313" key="4">
    <source>
        <dbReference type="Proteomes" id="UP001487740"/>
    </source>
</evidence>
<evidence type="ECO:0000256" key="2">
    <source>
        <dbReference type="SAM" id="Phobius"/>
    </source>
</evidence>
<dbReference type="EMBL" id="JARAKH010000033">
    <property type="protein sequence ID" value="KAK8385126.1"/>
    <property type="molecule type" value="Genomic_DNA"/>
</dbReference>
<name>A0AAW0TCR7_SCYPA</name>
<feature type="compositionally biased region" description="Low complexity" evidence="1">
    <location>
        <begin position="85"/>
        <end position="97"/>
    </location>
</feature>
<comment type="caution">
    <text evidence="3">The sequence shown here is derived from an EMBL/GenBank/DDBJ whole genome shotgun (WGS) entry which is preliminary data.</text>
</comment>
<dbReference type="Proteomes" id="UP001487740">
    <property type="component" value="Unassembled WGS sequence"/>
</dbReference>
<keyword evidence="2" id="KW-0472">Membrane</keyword>
<protein>
    <submittedName>
        <fullName evidence="3">Uncharacterized protein</fullName>
    </submittedName>
</protein>
<accession>A0AAW0TCR7</accession>
<feature type="region of interest" description="Disordered" evidence="1">
    <location>
        <begin position="76"/>
        <end position="97"/>
    </location>
</feature>
<dbReference type="AlphaFoldDB" id="A0AAW0TCR7"/>
<reference evidence="3 4" key="1">
    <citation type="submission" date="2023-03" db="EMBL/GenBank/DDBJ databases">
        <title>High-quality genome of Scylla paramamosain provides insights in environmental adaptation.</title>
        <authorList>
            <person name="Zhang L."/>
        </authorList>
    </citation>
    <scope>NUCLEOTIDE SEQUENCE [LARGE SCALE GENOMIC DNA]</scope>
    <source>
        <strain evidence="3">LZ_2023a</strain>
        <tissue evidence="3">Muscle</tissue>
    </source>
</reference>
<organism evidence="3 4">
    <name type="scientific">Scylla paramamosain</name>
    <name type="common">Mud crab</name>
    <dbReference type="NCBI Taxonomy" id="85552"/>
    <lineage>
        <taxon>Eukaryota</taxon>
        <taxon>Metazoa</taxon>
        <taxon>Ecdysozoa</taxon>
        <taxon>Arthropoda</taxon>
        <taxon>Crustacea</taxon>
        <taxon>Multicrustacea</taxon>
        <taxon>Malacostraca</taxon>
        <taxon>Eumalacostraca</taxon>
        <taxon>Eucarida</taxon>
        <taxon>Decapoda</taxon>
        <taxon>Pleocyemata</taxon>
        <taxon>Brachyura</taxon>
        <taxon>Eubrachyura</taxon>
        <taxon>Portunoidea</taxon>
        <taxon>Portunidae</taxon>
        <taxon>Portuninae</taxon>
        <taxon>Scylla</taxon>
    </lineage>
</organism>
<gene>
    <name evidence="3" type="ORF">O3P69_012130</name>
</gene>